<organism evidence="5 6">
    <name type="scientific">Exophiala sideris</name>
    <dbReference type="NCBI Taxonomy" id="1016849"/>
    <lineage>
        <taxon>Eukaryota</taxon>
        <taxon>Fungi</taxon>
        <taxon>Dikarya</taxon>
        <taxon>Ascomycota</taxon>
        <taxon>Pezizomycotina</taxon>
        <taxon>Eurotiomycetes</taxon>
        <taxon>Chaetothyriomycetidae</taxon>
        <taxon>Chaetothyriales</taxon>
        <taxon>Herpotrichiellaceae</taxon>
        <taxon>Exophiala</taxon>
    </lineage>
</organism>
<dbReference type="EMBL" id="KN846954">
    <property type="protein sequence ID" value="KIV78094.1"/>
    <property type="molecule type" value="Genomic_DNA"/>
</dbReference>
<dbReference type="AlphaFoldDB" id="A0A0D1YBD3"/>
<keyword evidence="3" id="KW-0274">FAD</keyword>
<dbReference type="Gene3D" id="3.50.50.60">
    <property type="entry name" value="FAD/NAD(P)-binding domain"/>
    <property type="match status" value="1"/>
</dbReference>
<dbReference type="GO" id="GO:0050660">
    <property type="term" value="F:flavin adenine dinucleotide binding"/>
    <property type="evidence" value="ECO:0007669"/>
    <property type="project" value="InterPro"/>
</dbReference>
<dbReference type="InterPro" id="IPR036188">
    <property type="entry name" value="FAD/NAD-bd_sf"/>
</dbReference>
<dbReference type="Pfam" id="PF00743">
    <property type="entry name" value="FMO-like"/>
    <property type="match status" value="1"/>
</dbReference>
<reference evidence="5 6" key="1">
    <citation type="submission" date="2015-01" db="EMBL/GenBank/DDBJ databases">
        <title>The Genome Sequence of Exophiala sideris CBS121828.</title>
        <authorList>
            <consortium name="The Broad Institute Genomics Platform"/>
            <person name="Cuomo C."/>
            <person name="de Hoog S."/>
            <person name="Gorbushina A."/>
            <person name="Stielow B."/>
            <person name="Teixiera M."/>
            <person name="Abouelleil A."/>
            <person name="Chapman S.B."/>
            <person name="Priest M."/>
            <person name="Young S.K."/>
            <person name="Wortman J."/>
            <person name="Nusbaum C."/>
            <person name="Birren B."/>
        </authorList>
    </citation>
    <scope>NUCLEOTIDE SEQUENCE [LARGE SCALE GENOMIC DNA]</scope>
    <source>
        <strain evidence="5 6">CBS 121828</strain>
    </source>
</reference>
<evidence type="ECO:0000313" key="6">
    <source>
        <dbReference type="Proteomes" id="UP000053599"/>
    </source>
</evidence>
<sequence>MNLRLRGKKSPTIEQVCSGTAGSTEENPIDAVVIGAGPSGMVALRVLLRDDPPLSVMAIDRQEGPGGIWTGHIPAYSTLQDLKCEYQVHGVKFPQQEPPRRAPRDQVAEFCEAYHNEFGLKEHVLWQHDVTSVEMVKPMLHKVKVEPFVQGLDDAVTKTIYTRSVLVCTGHNVHTYVPQLPGQETATFPIKHNNEIRDPSELPTSDVIVLGAGPSAMDMVQEACITQKATNVHVVARIAHWGAPDMWWPWMWQFGWSELHVFRVLYRLLPIYVVDALLYYLNLIWALVHGIPEWRPPVKDPVSSKVAYILRTHLLPPYRRGQFKIHNDCRIKLIDGDKVTLTDGTVLYPKMIISATGWSTDSSFLPGGVPAGEYDSLAAADIPKPFYLRFYDQEHPGIFYISMSNGFMAYTENASFLAQAINQILRGTWTPPSAKEMEKNCREVVLHHIGLPGRLQTDLEEAGFKDLRTKNVR</sequence>
<evidence type="ECO:0000256" key="1">
    <source>
        <dbReference type="ARBA" id="ARBA00009183"/>
    </source>
</evidence>
<keyword evidence="4" id="KW-0560">Oxidoreductase</keyword>
<proteinExistence type="inferred from homology"/>
<keyword evidence="2" id="KW-0285">Flavoprotein</keyword>
<evidence type="ECO:0000256" key="4">
    <source>
        <dbReference type="ARBA" id="ARBA00023002"/>
    </source>
</evidence>
<dbReference type="SUPFAM" id="SSF51905">
    <property type="entry name" value="FAD/NAD(P)-binding domain"/>
    <property type="match status" value="2"/>
</dbReference>
<dbReference type="OrthoDB" id="66881at2759"/>
<evidence type="ECO:0000256" key="2">
    <source>
        <dbReference type="ARBA" id="ARBA00022630"/>
    </source>
</evidence>
<dbReference type="InterPro" id="IPR020946">
    <property type="entry name" value="Flavin_mOase-like"/>
</dbReference>
<gene>
    <name evidence="5" type="ORF">PV11_09851</name>
</gene>
<evidence type="ECO:0008006" key="7">
    <source>
        <dbReference type="Google" id="ProtNLM"/>
    </source>
</evidence>
<dbReference type="PANTHER" id="PTHR23023">
    <property type="entry name" value="DIMETHYLANILINE MONOOXYGENASE"/>
    <property type="match status" value="1"/>
</dbReference>
<dbReference type="InterPro" id="IPR050346">
    <property type="entry name" value="FMO-like"/>
</dbReference>
<dbReference type="Proteomes" id="UP000053599">
    <property type="component" value="Unassembled WGS sequence"/>
</dbReference>
<protein>
    <recommendedName>
        <fullName evidence="7">FAD/NAD(P)-binding domain-containing protein</fullName>
    </recommendedName>
</protein>
<accession>A0A0D1YBD3</accession>
<dbReference type="GO" id="GO:0004499">
    <property type="term" value="F:N,N-dimethylaniline monooxygenase activity"/>
    <property type="evidence" value="ECO:0007669"/>
    <property type="project" value="InterPro"/>
</dbReference>
<dbReference type="GO" id="GO:0050661">
    <property type="term" value="F:NADP binding"/>
    <property type="evidence" value="ECO:0007669"/>
    <property type="project" value="InterPro"/>
</dbReference>
<dbReference type="HOGENOM" id="CLU_577509_0_0_1"/>
<evidence type="ECO:0000313" key="5">
    <source>
        <dbReference type="EMBL" id="KIV78094.1"/>
    </source>
</evidence>
<name>A0A0D1YBD3_9EURO</name>
<comment type="similarity">
    <text evidence="1">Belongs to the FMO family.</text>
</comment>
<evidence type="ECO:0000256" key="3">
    <source>
        <dbReference type="ARBA" id="ARBA00022827"/>
    </source>
</evidence>